<dbReference type="Proteomes" id="UP000178348">
    <property type="component" value="Unassembled WGS sequence"/>
</dbReference>
<comment type="subunit">
    <text evidence="10">Monomer.</text>
</comment>
<reference evidence="11 12" key="1">
    <citation type="journal article" date="2016" name="Nat. Commun.">
        <title>Thousands of microbial genomes shed light on interconnected biogeochemical processes in an aquifer system.</title>
        <authorList>
            <person name="Anantharaman K."/>
            <person name="Brown C.T."/>
            <person name="Hug L.A."/>
            <person name="Sharon I."/>
            <person name="Castelle C.J."/>
            <person name="Probst A.J."/>
            <person name="Thomas B.C."/>
            <person name="Singh A."/>
            <person name="Wilkins M.J."/>
            <person name="Karaoz U."/>
            <person name="Brodie E.L."/>
            <person name="Williams K.H."/>
            <person name="Hubbard S.S."/>
            <person name="Banfield J.F."/>
        </authorList>
    </citation>
    <scope>NUCLEOTIDE SEQUENCE [LARGE SCALE GENOMIC DNA]</scope>
</reference>
<evidence type="ECO:0000313" key="11">
    <source>
        <dbReference type="EMBL" id="OGZ01324.1"/>
    </source>
</evidence>
<dbReference type="Pfam" id="PF01745">
    <property type="entry name" value="IPT"/>
    <property type="match status" value="1"/>
</dbReference>
<dbReference type="SUPFAM" id="SSF52540">
    <property type="entry name" value="P-loop containing nucleoside triphosphate hydrolases"/>
    <property type="match status" value="1"/>
</dbReference>
<dbReference type="GO" id="GO:0052381">
    <property type="term" value="F:tRNA dimethylallyltransferase activity"/>
    <property type="evidence" value="ECO:0007669"/>
    <property type="project" value="UniProtKB-UniRule"/>
</dbReference>
<comment type="similarity">
    <text evidence="3 10">Belongs to the IPP transferase family.</text>
</comment>
<dbReference type="InterPro" id="IPR018022">
    <property type="entry name" value="IPT"/>
</dbReference>
<dbReference type="GO" id="GO:0005524">
    <property type="term" value="F:ATP binding"/>
    <property type="evidence" value="ECO:0007669"/>
    <property type="project" value="UniProtKB-UniRule"/>
</dbReference>
<evidence type="ECO:0000256" key="8">
    <source>
        <dbReference type="ARBA" id="ARBA00022842"/>
    </source>
</evidence>
<dbReference type="Gene3D" id="1.10.20.140">
    <property type="match status" value="1"/>
</dbReference>
<keyword evidence="5 10" id="KW-0819">tRNA processing</keyword>
<dbReference type="Gene3D" id="3.40.50.300">
    <property type="entry name" value="P-loop containing nucleotide triphosphate hydrolases"/>
    <property type="match status" value="1"/>
</dbReference>
<evidence type="ECO:0000256" key="1">
    <source>
        <dbReference type="ARBA" id="ARBA00001946"/>
    </source>
</evidence>
<feature type="binding site" evidence="10">
    <location>
        <begin position="18"/>
        <end position="23"/>
    </location>
    <ligand>
        <name>substrate</name>
    </ligand>
</feature>
<feature type="binding site" evidence="10">
    <location>
        <begin position="16"/>
        <end position="23"/>
    </location>
    <ligand>
        <name>ATP</name>
        <dbReference type="ChEBI" id="CHEBI:30616"/>
    </ligand>
</feature>
<feature type="region of interest" description="Interaction with substrate tRNA" evidence="10">
    <location>
        <begin position="46"/>
        <end position="49"/>
    </location>
</feature>
<organism evidence="11 12">
    <name type="scientific">Candidatus Liptonbacteria bacterium RIFCSPLOWO2_01_FULL_53_13</name>
    <dbReference type="NCBI Taxonomy" id="1798651"/>
    <lineage>
        <taxon>Bacteria</taxon>
        <taxon>Candidatus Liptoniibacteriota</taxon>
    </lineage>
</organism>
<dbReference type="Pfam" id="PF01715">
    <property type="entry name" value="IPPT"/>
    <property type="match status" value="1"/>
</dbReference>
<evidence type="ECO:0000256" key="9">
    <source>
        <dbReference type="ARBA" id="ARBA00049563"/>
    </source>
</evidence>
<evidence type="ECO:0000256" key="5">
    <source>
        <dbReference type="ARBA" id="ARBA00022694"/>
    </source>
</evidence>
<dbReference type="HAMAP" id="MF_00185">
    <property type="entry name" value="IPP_trans"/>
    <property type="match status" value="1"/>
</dbReference>
<gene>
    <name evidence="10" type="primary">miaA</name>
    <name evidence="11" type="ORF">A2946_00310</name>
</gene>
<protein>
    <recommendedName>
        <fullName evidence="10">tRNA dimethylallyltransferase</fullName>
        <ecNumber evidence="10">2.5.1.75</ecNumber>
    </recommendedName>
    <alternativeName>
        <fullName evidence="10">Dimethylallyl diphosphate:tRNA dimethylallyltransferase</fullName>
        <shortName evidence="10">DMAPP:tRNA dimethylallyltransferase</shortName>
        <shortName evidence="10">DMATase</shortName>
    </alternativeName>
    <alternativeName>
        <fullName evidence="10">Isopentenyl-diphosphate:tRNA isopentenyltransferase</fullName>
        <shortName evidence="10">IPP transferase</shortName>
        <shortName evidence="10">IPPT</shortName>
        <shortName evidence="10">IPTase</shortName>
    </alternativeName>
</protein>
<comment type="caution">
    <text evidence="11">The sequence shown here is derived from an EMBL/GenBank/DDBJ whole genome shotgun (WGS) entry which is preliminary data.</text>
</comment>
<dbReference type="EMBL" id="MHLB01000042">
    <property type="protein sequence ID" value="OGZ01324.1"/>
    <property type="molecule type" value="Genomic_DNA"/>
</dbReference>
<keyword evidence="6 10" id="KW-0547">Nucleotide-binding</keyword>
<evidence type="ECO:0000256" key="4">
    <source>
        <dbReference type="ARBA" id="ARBA00022679"/>
    </source>
</evidence>
<proteinExistence type="inferred from homology"/>
<name>A0A1G2CIU8_9BACT</name>
<comment type="catalytic activity">
    <reaction evidence="9 10">
        <text>adenosine(37) in tRNA + dimethylallyl diphosphate = N(6)-dimethylallyladenosine(37) in tRNA + diphosphate</text>
        <dbReference type="Rhea" id="RHEA:26482"/>
        <dbReference type="Rhea" id="RHEA-COMP:10162"/>
        <dbReference type="Rhea" id="RHEA-COMP:10375"/>
        <dbReference type="ChEBI" id="CHEBI:33019"/>
        <dbReference type="ChEBI" id="CHEBI:57623"/>
        <dbReference type="ChEBI" id="CHEBI:74411"/>
        <dbReference type="ChEBI" id="CHEBI:74415"/>
        <dbReference type="EC" id="2.5.1.75"/>
    </reaction>
</comment>
<evidence type="ECO:0000256" key="10">
    <source>
        <dbReference type="HAMAP-Rule" id="MF_00185"/>
    </source>
</evidence>
<keyword evidence="4 10" id="KW-0808">Transferase</keyword>
<feature type="site" description="Interaction with substrate tRNA" evidence="10">
    <location>
        <position position="159"/>
    </location>
</feature>
<keyword evidence="7 10" id="KW-0067">ATP-binding</keyword>
<comment type="cofactor">
    <cofactor evidence="1 10">
        <name>Mg(2+)</name>
        <dbReference type="ChEBI" id="CHEBI:18420"/>
    </cofactor>
</comment>
<evidence type="ECO:0000313" key="12">
    <source>
        <dbReference type="Proteomes" id="UP000178348"/>
    </source>
</evidence>
<dbReference type="InterPro" id="IPR039657">
    <property type="entry name" value="Dimethylallyltransferase"/>
</dbReference>
<dbReference type="PANTHER" id="PTHR11088">
    <property type="entry name" value="TRNA DIMETHYLALLYLTRANSFERASE"/>
    <property type="match status" value="1"/>
</dbReference>
<dbReference type="InterPro" id="IPR027417">
    <property type="entry name" value="P-loop_NTPase"/>
</dbReference>
<feature type="site" description="Interaction with substrate tRNA" evidence="10">
    <location>
        <position position="136"/>
    </location>
</feature>
<dbReference type="PANTHER" id="PTHR11088:SF60">
    <property type="entry name" value="TRNA DIMETHYLALLYLTRANSFERASE"/>
    <property type="match status" value="1"/>
</dbReference>
<accession>A0A1G2CIU8</accession>
<dbReference type="EC" id="2.5.1.75" evidence="10"/>
<keyword evidence="8 10" id="KW-0460">Magnesium</keyword>
<sequence length="367" mass="41881">MKVPQDSRPSIIVVLGPTASGKSDLAVKIAKWVKRKGKSAEIISADSRQVYRGLDLGSGKIARDRSNPHQMRTNGNRIFEKNSGGLAYYSGGVRHHMLDVAKPKRQYSVAQHQKSARTILYSLFTNHSLPILCGGTGQYIDALLYDYPIPEVKPNRALRARLEKKSTEALFAELARLDSARAKTIDPHNPRRLIRTLEIIYSTNAPVPKMPFRHLHTYRPIRANRSIDTMTPKVIKIGIRPPDDALKTRIAKRLRARMKQGMVKEVVRLHKNGLPAGRSLGGGLSWKRLDGFGLEYRFISHYLRGMLTKPQMMEAIEKESWRYAKRQMTWWKRDKDIRWVKNEREALAVVKKFLSRNATKALSQKVV</sequence>
<dbReference type="GO" id="GO:0006400">
    <property type="term" value="P:tRNA modification"/>
    <property type="evidence" value="ECO:0007669"/>
    <property type="project" value="TreeGrafter"/>
</dbReference>
<evidence type="ECO:0000256" key="6">
    <source>
        <dbReference type="ARBA" id="ARBA00022741"/>
    </source>
</evidence>
<dbReference type="AlphaFoldDB" id="A0A1G2CIU8"/>
<comment type="function">
    <text evidence="2 10">Catalyzes the transfer of a dimethylallyl group onto the adenine at position 37 in tRNAs that read codons beginning with uridine, leading to the formation of N6-(dimethylallyl)adenosine (i(6)A).</text>
</comment>
<comment type="caution">
    <text evidence="10">Lacks conserved residue(s) required for the propagation of feature annotation.</text>
</comment>
<evidence type="ECO:0000256" key="7">
    <source>
        <dbReference type="ARBA" id="ARBA00022840"/>
    </source>
</evidence>
<evidence type="ECO:0000256" key="2">
    <source>
        <dbReference type="ARBA" id="ARBA00003213"/>
    </source>
</evidence>
<evidence type="ECO:0000256" key="3">
    <source>
        <dbReference type="ARBA" id="ARBA00005842"/>
    </source>
</evidence>